<dbReference type="PANTHER" id="PTHR44845">
    <property type="entry name" value="CARRIER DOMAIN-CONTAINING PROTEIN"/>
    <property type="match status" value="1"/>
</dbReference>
<dbReference type="Pfam" id="PF00550">
    <property type="entry name" value="PP-binding"/>
    <property type="match status" value="1"/>
</dbReference>
<dbReference type="InterPro" id="IPR045851">
    <property type="entry name" value="AMP-bd_C_sf"/>
</dbReference>
<protein>
    <recommendedName>
        <fullName evidence="3">Carrier domain-containing protein</fullName>
    </recommendedName>
</protein>
<evidence type="ECO:0000313" key="4">
    <source>
        <dbReference type="EMBL" id="KYQ73263.1"/>
    </source>
</evidence>
<dbReference type="PROSITE" id="PS00455">
    <property type="entry name" value="AMP_BINDING"/>
    <property type="match status" value="1"/>
</dbReference>
<sequence>MNHQLSYLIGNKNSYLQCDLTKILDSLAITFPEKIAIKIEQESITYSELIKKAKSLAYQLRELDISIEEPIGILLEPSIESIIAQIGILFGGGTCIPLDRNQPTLRIQNILDNLRCKILITEDCEKNRLKISKILTISNITKRQFAEPSKTINLTLDHRTHILHTSGTTGTPKAVQILSKGIMRLAFNEEFCVFTPTDEVSHISNPTFDASLFEIYGTLLNGCTLHIIPKKTILSLNAFQEEIKNRNITIMAVTTALFNVIALSKPDAFKGVNSIIVGGEPANAYAMKQVLIHSNVENLRNGYGPTECTTYASTRHITLEYLNHNKNIDIGRPIANTDIFILNNQMEIVHKGDMGEIGIAGDGVSRSYANNDTENLEKFITITINGIEQKIYRTGDLGRINNNDFLECFGRKDNQIKIRGHRINLEEIEQEILHSKLVESVVVDIIKPIEIHHEPYIMAYVILKKEFSLFDLKDKLGKILPNYMLPRISLVPYIALNSNGKADKRKLFEMSDINKKIDTSDENHIIKKLRKLWIELLNYSSIDQYDDFFELGGSSLHVATLVIDIEKHFYVQIPIIELYENPTLIKLALLIESKINKIESVSIDNTVEILRNDGNLELPLFEKNYHQINWLSENEGNVFLTGSTGFLGAFFLNDLCKEDSIKAVYCLVRAKNISDGLEKIILNQKKYNLWDETYLKKIKVICGFLDQNLFGLTHTEYEKLSEDISCIFHLGAHVNYTQPYSVHKPANVTGTLNIIEFSINHRVKPLHYTSSIAAFGPTGFFNKVSDLSENEPLDKHLDCLRYDTGYSQSQWVAEKIMIRAQDEGLPINIYRPGFIMGDSKNGIGNEKDFVARFLKGCIEIGVFPKLEKQKKEFIAVDYVSSCLLNIAKKMCYQQCYNFVPLNPDDSINLIELHGYLLKYGYNLELVQYQEWINILEKSGDLNSNPLLPLLPMLKEPVYGSMTRWEVYENMPTYRTDNVKKALGNNLESPTLNQEILHKYLKYWIESNFIPSNIMKT</sequence>
<organism evidence="4 5">
    <name type="scientific">Acinetobacter pragensis</name>
    <dbReference type="NCBI Taxonomy" id="1806892"/>
    <lineage>
        <taxon>Bacteria</taxon>
        <taxon>Pseudomonadati</taxon>
        <taxon>Pseudomonadota</taxon>
        <taxon>Gammaproteobacteria</taxon>
        <taxon>Moraxellales</taxon>
        <taxon>Moraxellaceae</taxon>
        <taxon>Acinetobacter</taxon>
    </lineage>
</organism>
<dbReference type="SUPFAM" id="SSF47336">
    <property type="entry name" value="ACP-like"/>
    <property type="match status" value="1"/>
</dbReference>
<dbReference type="InterPro" id="IPR009081">
    <property type="entry name" value="PP-bd_ACP"/>
</dbReference>
<dbReference type="CDD" id="cd05235">
    <property type="entry name" value="SDR_e1"/>
    <property type="match status" value="1"/>
</dbReference>
<proteinExistence type="predicted"/>
<gene>
    <name evidence="4" type="ORF">AZH43_07530</name>
</gene>
<feature type="domain" description="Carrier" evidence="3">
    <location>
        <begin position="520"/>
        <end position="595"/>
    </location>
</feature>
<dbReference type="InterPro" id="IPR013120">
    <property type="entry name" value="FAR_NAD-bd"/>
</dbReference>
<dbReference type="STRING" id="1806892.AZH43_07530"/>
<dbReference type="Gene3D" id="3.40.50.720">
    <property type="entry name" value="NAD(P)-binding Rossmann-like Domain"/>
    <property type="match status" value="1"/>
</dbReference>
<dbReference type="Pfam" id="PF00501">
    <property type="entry name" value="AMP-binding"/>
    <property type="match status" value="1"/>
</dbReference>
<dbReference type="NCBIfam" id="TIGR01746">
    <property type="entry name" value="Thioester-redct"/>
    <property type="match status" value="1"/>
</dbReference>
<evidence type="ECO:0000259" key="3">
    <source>
        <dbReference type="PROSITE" id="PS50075"/>
    </source>
</evidence>
<dbReference type="SUPFAM" id="SSF51735">
    <property type="entry name" value="NAD(P)-binding Rossmann-fold domains"/>
    <property type="match status" value="1"/>
</dbReference>
<dbReference type="EMBL" id="LUAW01000011">
    <property type="protein sequence ID" value="KYQ73263.1"/>
    <property type="molecule type" value="Genomic_DNA"/>
</dbReference>
<dbReference type="AlphaFoldDB" id="A0A151Y5F3"/>
<dbReference type="Proteomes" id="UP000076276">
    <property type="component" value="Unassembled WGS sequence"/>
</dbReference>
<dbReference type="Pfam" id="PF07993">
    <property type="entry name" value="NAD_binding_4"/>
    <property type="match status" value="1"/>
</dbReference>
<dbReference type="PROSITE" id="PS50075">
    <property type="entry name" value="CARRIER"/>
    <property type="match status" value="1"/>
</dbReference>
<dbReference type="InterPro" id="IPR020845">
    <property type="entry name" value="AMP-binding_CS"/>
</dbReference>
<evidence type="ECO:0000256" key="2">
    <source>
        <dbReference type="ARBA" id="ARBA00022553"/>
    </source>
</evidence>
<dbReference type="OrthoDB" id="9757559at2"/>
<dbReference type="Gene3D" id="1.10.1200.10">
    <property type="entry name" value="ACP-like"/>
    <property type="match status" value="1"/>
</dbReference>
<dbReference type="Gene3D" id="3.40.50.980">
    <property type="match status" value="2"/>
</dbReference>
<dbReference type="Gene3D" id="3.30.300.30">
    <property type="match status" value="1"/>
</dbReference>
<evidence type="ECO:0000256" key="1">
    <source>
        <dbReference type="ARBA" id="ARBA00022450"/>
    </source>
</evidence>
<keyword evidence="1" id="KW-0596">Phosphopantetheine</keyword>
<keyword evidence="2" id="KW-0597">Phosphoprotein</keyword>
<dbReference type="InterPro" id="IPR000873">
    <property type="entry name" value="AMP-dep_synth/lig_dom"/>
</dbReference>
<dbReference type="SUPFAM" id="SSF56801">
    <property type="entry name" value="Acetyl-CoA synthetase-like"/>
    <property type="match status" value="1"/>
</dbReference>
<dbReference type="InterPro" id="IPR036291">
    <property type="entry name" value="NAD(P)-bd_dom_sf"/>
</dbReference>
<name>A0A151Y5F3_9GAMM</name>
<dbReference type="Gene3D" id="2.30.38.10">
    <property type="entry name" value="Luciferase, Domain 3"/>
    <property type="match status" value="1"/>
</dbReference>
<comment type="caution">
    <text evidence="4">The sequence shown here is derived from an EMBL/GenBank/DDBJ whole genome shotgun (WGS) entry which is preliminary data.</text>
</comment>
<dbReference type="CDD" id="cd05930">
    <property type="entry name" value="A_NRPS"/>
    <property type="match status" value="1"/>
</dbReference>
<evidence type="ECO:0000313" key="5">
    <source>
        <dbReference type="Proteomes" id="UP000076276"/>
    </source>
</evidence>
<dbReference type="InterPro" id="IPR010080">
    <property type="entry name" value="Thioester_reductase-like_dom"/>
</dbReference>
<accession>A0A151Y5F3</accession>
<dbReference type="RefSeq" id="WP_067666630.1">
    <property type="nucleotide sequence ID" value="NZ_CBCSIK010000008.1"/>
</dbReference>
<dbReference type="PANTHER" id="PTHR44845:SF6">
    <property type="entry name" value="BETA-ALANINE-ACTIVATING ENZYME"/>
    <property type="match status" value="1"/>
</dbReference>
<dbReference type="InterPro" id="IPR036736">
    <property type="entry name" value="ACP-like_sf"/>
</dbReference>
<reference evidence="4 5" key="1">
    <citation type="submission" date="2016-03" db="EMBL/GenBank/DDBJ databases">
        <title>Acinetobacter genomospecies 28 strain ANC 4149.</title>
        <authorList>
            <person name="Radolfova-Krizova L."/>
            <person name="Nemec A."/>
        </authorList>
    </citation>
    <scope>NUCLEOTIDE SEQUENCE [LARGE SCALE GENOMIC DNA]</scope>
    <source>
        <strain evidence="4 5">ANC 4149</strain>
    </source>
</reference>
<keyword evidence="5" id="KW-1185">Reference proteome</keyword>